<dbReference type="OrthoDB" id="5035892at2759"/>
<accession>A0A6A6VFW4</accession>
<evidence type="ECO:0000313" key="3">
    <source>
        <dbReference type="Proteomes" id="UP000799440"/>
    </source>
</evidence>
<reference evidence="2" key="1">
    <citation type="journal article" date="2020" name="Stud. Mycol.">
        <title>101 Dothideomycetes genomes: a test case for predicting lifestyles and emergence of pathogens.</title>
        <authorList>
            <person name="Haridas S."/>
            <person name="Albert R."/>
            <person name="Binder M."/>
            <person name="Bloem J."/>
            <person name="Labutti K."/>
            <person name="Salamov A."/>
            <person name="Andreopoulos B."/>
            <person name="Baker S."/>
            <person name="Barry K."/>
            <person name="Bills G."/>
            <person name="Bluhm B."/>
            <person name="Cannon C."/>
            <person name="Castanera R."/>
            <person name="Culley D."/>
            <person name="Daum C."/>
            <person name="Ezra D."/>
            <person name="Gonzalez J."/>
            <person name="Henrissat B."/>
            <person name="Kuo A."/>
            <person name="Liang C."/>
            <person name="Lipzen A."/>
            <person name="Lutzoni F."/>
            <person name="Magnuson J."/>
            <person name="Mondo S."/>
            <person name="Nolan M."/>
            <person name="Ohm R."/>
            <person name="Pangilinan J."/>
            <person name="Park H.-J."/>
            <person name="Ramirez L."/>
            <person name="Alfaro M."/>
            <person name="Sun H."/>
            <person name="Tritt A."/>
            <person name="Yoshinaga Y."/>
            <person name="Zwiers L.-H."/>
            <person name="Turgeon B."/>
            <person name="Goodwin S."/>
            <person name="Spatafora J."/>
            <person name="Crous P."/>
            <person name="Grigoriev I."/>
        </authorList>
    </citation>
    <scope>NUCLEOTIDE SEQUENCE</scope>
    <source>
        <strain evidence="2">CBS 119925</strain>
    </source>
</reference>
<proteinExistence type="predicted"/>
<keyword evidence="1" id="KW-0812">Transmembrane</keyword>
<keyword evidence="1" id="KW-0472">Membrane</keyword>
<protein>
    <submittedName>
        <fullName evidence="2">Uncharacterized protein</fullName>
    </submittedName>
</protein>
<dbReference type="AlphaFoldDB" id="A0A6A6VFW4"/>
<evidence type="ECO:0000313" key="2">
    <source>
        <dbReference type="EMBL" id="KAF2749123.1"/>
    </source>
</evidence>
<dbReference type="EMBL" id="MU006567">
    <property type="protein sequence ID" value="KAF2749123.1"/>
    <property type="molecule type" value="Genomic_DNA"/>
</dbReference>
<keyword evidence="3" id="KW-1185">Reference proteome</keyword>
<gene>
    <name evidence="2" type="ORF">M011DRAFT_457205</name>
</gene>
<dbReference type="Proteomes" id="UP000799440">
    <property type="component" value="Unassembled WGS sequence"/>
</dbReference>
<organism evidence="2 3">
    <name type="scientific">Sporormia fimetaria CBS 119925</name>
    <dbReference type="NCBI Taxonomy" id="1340428"/>
    <lineage>
        <taxon>Eukaryota</taxon>
        <taxon>Fungi</taxon>
        <taxon>Dikarya</taxon>
        <taxon>Ascomycota</taxon>
        <taxon>Pezizomycotina</taxon>
        <taxon>Dothideomycetes</taxon>
        <taxon>Pleosporomycetidae</taxon>
        <taxon>Pleosporales</taxon>
        <taxon>Sporormiaceae</taxon>
        <taxon>Sporormia</taxon>
    </lineage>
</organism>
<evidence type="ECO:0000256" key="1">
    <source>
        <dbReference type="SAM" id="Phobius"/>
    </source>
</evidence>
<feature type="transmembrane region" description="Helical" evidence="1">
    <location>
        <begin position="204"/>
        <end position="224"/>
    </location>
</feature>
<name>A0A6A6VFW4_9PLEO</name>
<keyword evidence="1" id="KW-1133">Transmembrane helix</keyword>
<sequence>MSSRSNMANTSQPTIPLFTPPPHCFEDVWAELRPCEGDSSATCTIFWLGHEDELDLRENECMSASVTSTAFPGSLEANCMVSVQRFKYSNTAITGRRSASIGCCVASSPTLSGAPPWTVSISQEGSPSSVLTKTTAVLDPEYDSLLARPVYMAYAVENGITCVPNCQSAYTGPGDRYRRPEEPEPKSESDGCYSSSLCGLGNNFYIVVIVVPLVFVGLGVWCCCMGGRDSDKNCVDFNMKDCKVPEPSHVVFVGGGTLMAYKDKEGILRRHLYKERNR</sequence>